<dbReference type="EMBL" id="CAJMWZ010006285">
    <property type="protein sequence ID" value="CAE6519553.1"/>
    <property type="molecule type" value="Genomic_DNA"/>
</dbReference>
<comment type="caution">
    <text evidence="3">The sequence shown here is derived from an EMBL/GenBank/DDBJ whole genome shotgun (WGS) entry which is preliminary data.</text>
</comment>
<organism evidence="3 4">
    <name type="scientific">Rhizoctonia solani</name>
    <dbReference type="NCBI Taxonomy" id="456999"/>
    <lineage>
        <taxon>Eukaryota</taxon>
        <taxon>Fungi</taxon>
        <taxon>Dikarya</taxon>
        <taxon>Basidiomycota</taxon>
        <taxon>Agaricomycotina</taxon>
        <taxon>Agaricomycetes</taxon>
        <taxon>Cantharellales</taxon>
        <taxon>Ceratobasidiaceae</taxon>
        <taxon>Rhizoctonia</taxon>
    </lineage>
</organism>
<dbReference type="AlphaFoldDB" id="A0A8H3DE51"/>
<dbReference type="Pfam" id="PF11951">
    <property type="entry name" value="Fungal_trans_2"/>
    <property type="match status" value="1"/>
</dbReference>
<keyword evidence="2" id="KW-0539">Nucleus</keyword>
<evidence type="ECO:0000313" key="4">
    <source>
        <dbReference type="Proteomes" id="UP000663850"/>
    </source>
</evidence>
<dbReference type="GO" id="GO:0005634">
    <property type="term" value="C:nucleus"/>
    <property type="evidence" value="ECO:0007669"/>
    <property type="project" value="UniProtKB-SubCell"/>
</dbReference>
<accession>A0A8H3DE51</accession>
<dbReference type="Proteomes" id="UP000663850">
    <property type="component" value="Unassembled WGS sequence"/>
</dbReference>
<evidence type="ECO:0000256" key="2">
    <source>
        <dbReference type="ARBA" id="ARBA00023242"/>
    </source>
</evidence>
<evidence type="ECO:0000313" key="3">
    <source>
        <dbReference type="EMBL" id="CAE6519553.1"/>
    </source>
</evidence>
<dbReference type="PANTHER" id="PTHR37534:SF46">
    <property type="entry name" value="ZN(II)2CYS6 TRANSCRIPTION FACTOR (EUROFUNG)"/>
    <property type="match status" value="1"/>
</dbReference>
<sequence length="676" mass="77575">MAFGLPQQVEYDTTIYSQQTRPPSHQWAHSTPAYFQLLFADINACRDKSPNARGWREIEQCLQSWHFRSDEYTFAESWMTIAWFPETCEIEDLLRVRQTQRVRQAPTRIRISVFSVQPADDNGSRSYSKHTELEYQRDRLEGPLFLGECSEGVVATTSASEFLNFLGELPNGETRFPDSQDHHTTTVVIARAREPIQTGLMAQAAGSFAINPLLPHPATEAQLWRDQDDISHSTAQLAPDLTGGPTSTLWKLADLYTRLPYSSLGPLRAFLRNPTFDEYILVQYDKLMEQWYFKTVDNRKRFQQWLFSRLQSSLTSFARWVALLDLGIFEAVLTGNASQRRFHNLWIGHIQSFLKRELLCSTASQEIQSRRRDWVHVCVSLFVLLTICSFVGATQFSLLKIMVDQTSHVYRLLRSIAPVFLELVFSTPTLWPKDSNLTHVPLLNVLTSGSHEVAVFVLMDCTCAMAFGLPQHVEYDTTVHSQLFSPSHQWAHGSPIEFQAILADINACRDKSPTARDWREIEYSLLSWQSRPGEYDFTESWMMIAWYAVQESWRLALLIYLYMTVCDASSDDLRIQTHVKQLLQVVGTVRKQKSSGAEISFLVQYLMAGICARNEAHRKSVRDVLAETKEAKFWFIRGSDFVTVLDHLWHGAAVDGRPVKWGDYMRSREAMLPVVV</sequence>
<dbReference type="PANTHER" id="PTHR37534">
    <property type="entry name" value="TRANSCRIPTIONAL ACTIVATOR PROTEIN UGA3"/>
    <property type="match status" value="1"/>
</dbReference>
<dbReference type="InterPro" id="IPR021858">
    <property type="entry name" value="Fun_TF"/>
</dbReference>
<name>A0A8H3DE51_9AGAM</name>
<reference evidence="3" key="1">
    <citation type="submission" date="2021-01" db="EMBL/GenBank/DDBJ databases">
        <authorList>
            <person name="Kaushik A."/>
        </authorList>
    </citation>
    <scope>NUCLEOTIDE SEQUENCE</scope>
    <source>
        <strain evidence="3">Type strain: AG8-Rh-89/</strain>
    </source>
</reference>
<proteinExistence type="predicted"/>
<evidence type="ECO:0000256" key="1">
    <source>
        <dbReference type="ARBA" id="ARBA00004123"/>
    </source>
</evidence>
<gene>
    <name evidence="3" type="ORF">RDB_LOCUS116174</name>
</gene>
<protein>
    <submittedName>
        <fullName evidence="3">Uncharacterized protein</fullName>
    </submittedName>
</protein>
<comment type="subcellular location">
    <subcellularLocation>
        <location evidence="1">Nucleus</location>
    </subcellularLocation>
</comment>